<dbReference type="EMBL" id="LQWY01000067">
    <property type="protein sequence ID" value="OAH59049.1"/>
    <property type="molecule type" value="Genomic_DNA"/>
</dbReference>
<gene>
    <name evidence="1" type="ORF">AWH49_05155</name>
</gene>
<reference evidence="1 2" key="1">
    <citation type="submission" date="2016-01" db="EMBL/GenBank/DDBJ databases">
        <title>Investigation of taxonomic status of Bacillus aminovorans.</title>
        <authorList>
            <person name="Verma A."/>
            <person name="Pal Y."/>
            <person name="Krishnamurthi S."/>
        </authorList>
    </citation>
    <scope>NUCLEOTIDE SEQUENCE [LARGE SCALE GENOMIC DNA]</scope>
    <source>
        <strain evidence="1 2">DSM 1314</strain>
    </source>
</reference>
<keyword evidence="2" id="KW-1185">Reference proteome</keyword>
<protein>
    <submittedName>
        <fullName evidence="1">Uncharacterized protein</fullName>
    </submittedName>
</protein>
<dbReference type="AlphaFoldDB" id="A0A177L036"/>
<evidence type="ECO:0000313" key="2">
    <source>
        <dbReference type="Proteomes" id="UP000076935"/>
    </source>
</evidence>
<comment type="caution">
    <text evidence="1">The sequence shown here is derived from an EMBL/GenBank/DDBJ whole genome shotgun (WGS) entry which is preliminary data.</text>
</comment>
<evidence type="ECO:0000313" key="1">
    <source>
        <dbReference type="EMBL" id="OAH59049.1"/>
    </source>
</evidence>
<sequence>MDGSKDCRDELLVFSTKENAECCIRLMTLFQENVVIDAEFVKPSYDMEREWLLGEKGTIKITASESGNWKELLIHYCLKEGIITVTAIKPSYLSVRTISSIASQFFIRKGNMLQFLSVRSIGESILFKNKTARTVSIYTK</sequence>
<accession>A0A177L036</accession>
<proteinExistence type="predicted"/>
<dbReference type="Proteomes" id="UP000076935">
    <property type="component" value="Unassembled WGS sequence"/>
</dbReference>
<name>A0A177L036_9BACI</name>
<organism evidence="1 2">
    <name type="scientific">Domibacillus aminovorans</name>
    <dbReference type="NCBI Taxonomy" id="29332"/>
    <lineage>
        <taxon>Bacteria</taxon>
        <taxon>Bacillati</taxon>
        <taxon>Bacillota</taxon>
        <taxon>Bacilli</taxon>
        <taxon>Bacillales</taxon>
        <taxon>Bacillaceae</taxon>
        <taxon>Domibacillus</taxon>
    </lineage>
</organism>
<dbReference type="RefSeq" id="WP_034286659.1">
    <property type="nucleotide sequence ID" value="NZ_JBCNAN010000007.1"/>
</dbReference>